<comment type="caution">
    <text evidence="3">The sequence shown here is derived from an EMBL/GenBank/DDBJ whole genome shotgun (WGS) entry which is preliminary data.</text>
</comment>
<feature type="transmembrane region" description="Helical" evidence="2">
    <location>
        <begin position="126"/>
        <end position="145"/>
    </location>
</feature>
<evidence type="ECO:0000313" key="3">
    <source>
        <dbReference type="EMBL" id="RYC05739.1"/>
    </source>
</evidence>
<keyword evidence="4" id="KW-1185">Reference proteome</keyword>
<dbReference type="OrthoDB" id="9881911at2"/>
<dbReference type="RefSeq" id="WP_129428230.1">
    <property type="nucleotide sequence ID" value="NZ_SDWV01000021.1"/>
</dbReference>
<sequence>MSALPRAPGKRNRENAMSVVFNIALHILLAGSMLVFVYSLVRAAWDEPNGRERSVRIMALAAGALVTLGAAASGASYATFTVDALAGSRPASFVANVGATILPALLGFGLGFFLTRQTTRDEYMAMRILCFVGMLTAVAFLQVYAEATKVNGVFLGKASLPNVSFVAGIILTMLFTLPTGLERSGAGAGLRSRISSLMGWRTSDDGPRPTPPPQSGRNRYDPFQD</sequence>
<protein>
    <submittedName>
        <fullName evidence="3">Uncharacterized protein</fullName>
    </submittedName>
</protein>
<keyword evidence="2" id="KW-1133">Transmembrane helix</keyword>
<accession>A0A4Q2SNS7</accession>
<gene>
    <name evidence="3" type="ORF">EUA94_17720</name>
</gene>
<feature type="transmembrane region" description="Helical" evidence="2">
    <location>
        <begin position="92"/>
        <end position="114"/>
    </location>
</feature>
<dbReference type="EMBL" id="SDWV01000021">
    <property type="protein sequence ID" value="RYC05739.1"/>
    <property type="molecule type" value="Genomic_DNA"/>
</dbReference>
<evidence type="ECO:0000313" key="4">
    <source>
        <dbReference type="Proteomes" id="UP000291101"/>
    </source>
</evidence>
<organism evidence="3 4">
    <name type="scientific">Nocardioides zhouii</name>
    <dbReference type="NCBI Taxonomy" id="1168729"/>
    <lineage>
        <taxon>Bacteria</taxon>
        <taxon>Bacillati</taxon>
        <taxon>Actinomycetota</taxon>
        <taxon>Actinomycetes</taxon>
        <taxon>Propionibacteriales</taxon>
        <taxon>Nocardioidaceae</taxon>
        <taxon>Nocardioides</taxon>
    </lineage>
</organism>
<feature type="transmembrane region" description="Helical" evidence="2">
    <location>
        <begin position="20"/>
        <end position="45"/>
    </location>
</feature>
<evidence type="ECO:0000256" key="2">
    <source>
        <dbReference type="SAM" id="Phobius"/>
    </source>
</evidence>
<proteinExistence type="predicted"/>
<reference evidence="3 4" key="1">
    <citation type="submission" date="2019-01" db="EMBL/GenBank/DDBJ databases">
        <title>Novel species of Nocardioides.</title>
        <authorList>
            <person name="Liu Q."/>
            <person name="X Y.-H."/>
        </authorList>
    </citation>
    <scope>NUCLEOTIDE SEQUENCE [LARGE SCALE GENOMIC DNA]</scope>
    <source>
        <strain evidence="3 4">HLT2-9</strain>
    </source>
</reference>
<dbReference type="Proteomes" id="UP000291101">
    <property type="component" value="Unassembled WGS sequence"/>
</dbReference>
<keyword evidence="2" id="KW-0812">Transmembrane</keyword>
<keyword evidence="2" id="KW-0472">Membrane</keyword>
<name>A0A4Q2SNS7_9ACTN</name>
<dbReference type="AlphaFoldDB" id="A0A4Q2SNS7"/>
<feature type="transmembrane region" description="Helical" evidence="2">
    <location>
        <begin position="57"/>
        <end position="80"/>
    </location>
</feature>
<evidence type="ECO:0000256" key="1">
    <source>
        <dbReference type="SAM" id="MobiDB-lite"/>
    </source>
</evidence>
<feature type="region of interest" description="Disordered" evidence="1">
    <location>
        <begin position="198"/>
        <end position="225"/>
    </location>
</feature>
<feature type="transmembrane region" description="Helical" evidence="2">
    <location>
        <begin position="165"/>
        <end position="181"/>
    </location>
</feature>